<dbReference type="Pfam" id="PF13472">
    <property type="entry name" value="Lipase_GDSL_2"/>
    <property type="match status" value="1"/>
</dbReference>
<dbReference type="InterPro" id="IPR036514">
    <property type="entry name" value="SGNH_hydro_sf"/>
</dbReference>
<accession>A0A1M7ZK64</accession>
<dbReference type="Proteomes" id="UP000186406">
    <property type="component" value="Unassembled WGS sequence"/>
</dbReference>
<dbReference type="PANTHER" id="PTHR30383:SF24">
    <property type="entry name" value="THIOESTERASE 1_PROTEASE 1_LYSOPHOSPHOLIPASE L1"/>
    <property type="match status" value="1"/>
</dbReference>
<feature type="chain" id="PRO_5012703666" evidence="1">
    <location>
        <begin position="27"/>
        <end position="213"/>
    </location>
</feature>
<dbReference type="OrthoDB" id="9786188at2"/>
<evidence type="ECO:0000259" key="2">
    <source>
        <dbReference type="Pfam" id="PF13472"/>
    </source>
</evidence>
<name>A0A1M7ZK64_9HYPH</name>
<dbReference type="InterPro" id="IPR013830">
    <property type="entry name" value="SGNH_hydro"/>
</dbReference>
<dbReference type="RefSeq" id="WP_139282485.1">
    <property type="nucleotide sequence ID" value="NZ_FRXO01000003.1"/>
</dbReference>
<organism evidence="3 4">
    <name type="scientific">Pseudoxanthobacter soli DSM 19599</name>
    <dbReference type="NCBI Taxonomy" id="1123029"/>
    <lineage>
        <taxon>Bacteria</taxon>
        <taxon>Pseudomonadati</taxon>
        <taxon>Pseudomonadota</taxon>
        <taxon>Alphaproteobacteria</taxon>
        <taxon>Hyphomicrobiales</taxon>
        <taxon>Segnochrobactraceae</taxon>
        <taxon>Pseudoxanthobacter</taxon>
    </lineage>
</organism>
<dbReference type="CDD" id="cd01822">
    <property type="entry name" value="Lysophospholipase_L1_like"/>
    <property type="match status" value="1"/>
</dbReference>
<dbReference type="InterPro" id="IPR051532">
    <property type="entry name" value="Ester_Hydrolysis_Enzymes"/>
</dbReference>
<dbReference type="Gene3D" id="3.40.50.1110">
    <property type="entry name" value="SGNH hydrolase"/>
    <property type="match status" value="1"/>
</dbReference>
<dbReference type="GO" id="GO:0004622">
    <property type="term" value="F:phosphatidylcholine lysophospholipase activity"/>
    <property type="evidence" value="ECO:0007669"/>
    <property type="project" value="TreeGrafter"/>
</dbReference>
<dbReference type="AlphaFoldDB" id="A0A1M7ZK64"/>
<dbReference type="EMBL" id="FRXO01000003">
    <property type="protein sequence ID" value="SHO65283.1"/>
    <property type="molecule type" value="Genomic_DNA"/>
</dbReference>
<feature type="signal peptide" evidence="1">
    <location>
        <begin position="1"/>
        <end position="26"/>
    </location>
</feature>
<keyword evidence="1" id="KW-0732">Signal</keyword>
<feature type="domain" description="SGNH hydrolase-type esterase" evidence="2">
    <location>
        <begin position="33"/>
        <end position="192"/>
    </location>
</feature>
<dbReference type="PANTHER" id="PTHR30383">
    <property type="entry name" value="THIOESTERASE 1/PROTEASE 1/LYSOPHOSPHOLIPASE L1"/>
    <property type="match status" value="1"/>
</dbReference>
<reference evidence="3 4" key="1">
    <citation type="submission" date="2016-12" db="EMBL/GenBank/DDBJ databases">
        <authorList>
            <person name="Song W.-J."/>
            <person name="Kurnit D.M."/>
        </authorList>
    </citation>
    <scope>NUCLEOTIDE SEQUENCE [LARGE SCALE GENOMIC DNA]</scope>
    <source>
        <strain evidence="3 4">DSM 19599</strain>
    </source>
</reference>
<gene>
    <name evidence="3" type="ORF">SAMN02745172_02058</name>
</gene>
<keyword evidence="4" id="KW-1185">Reference proteome</keyword>
<dbReference type="SUPFAM" id="SSF52266">
    <property type="entry name" value="SGNH hydrolase"/>
    <property type="match status" value="1"/>
</dbReference>
<evidence type="ECO:0000256" key="1">
    <source>
        <dbReference type="SAM" id="SignalP"/>
    </source>
</evidence>
<sequence>MQVLSSFLSAVALVLAGSLVANVASAAPLTIVALGDSLTAGYGLPPGKGFPAQLEAALRAKGHDVTVVDAGVSGDTTAGGLARLDWSVPDDADAVIVELGANDALRAQDPAGTRRNLDAILTRLGERKLPVLVAGMLAPPNLGPAYAAAFNPIFAEVANAHGALYYPFFLEGVAADPALNLPDGLHPTEAGVEKIVQGILPLVEKLAKNIDRG</sequence>
<dbReference type="STRING" id="1123029.SAMN02745172_02058"/>
<evidence type="ECO:0000313" key="3">
    <source>
        <dbReference type="EMBL" id="SHO65283.1"/>
    </source>
</evidence>
<protein>
    <submittedName>
        <fullName evidence="3">Acyl-CoA thioesterase-1</fullName>
    </submittedName>
</protein>
<evidence type="ECO:0000313" key="4">
    <source>
        <dbReference type="Proteomes" id="UP000186406"/>
    </source>
</evidence>
<proteinExistence type="predicted"/>